<protein>
    <submittedName>
        <fullName evidence="2">Alpha/beta fold hydrolase</fullName>
    </submittedName>
</protein>
<organism evidence="2 3">
    <name type="scientific">Sphingomonas qilianensis</name>
    <dbReference type="NCBI Taxonomy" id="1736690"/>
    <lineage>
        <taxon>Bacteria</taxon>
        <taxon>Pseudomonadati</taxon>
        <taxon>Pseudomonadota</taxon>
        <taxon>Alphaproteobacteria</taxon>
        <taxon>Sphingomonadales</taxon>
        <taxon>Sphingomonadaceae</taxon>
        <taxon>Sphingomonas</taxon>
    </lineage>
</organism>
<sequence length="338" mass="36236">MFLDLLREQTAEAPERRAAALAGLRAYQDAPRGRPRKPAPARYRRGRARLRDYGVNGDGRRPVILVPSLINPPFILDLTPDISLLRWLAAQDLHPYLLDWGSPGPAERDMDITAHVEQLLLPLIDKLPEPPVLVGYCLGGTIALAAACTAPVAGLALVAAPWNFAGLGPTARADIAALWAAAQPTCDLLGLVPMEVLQAGFWRLDPARTIAKYEGFATMGPASPAAALFIAMEDWANAGAPLPYAAGQQLFERFIAEDQTGGGEWTVSGVRADPAALPCPAIDFVSLNDRIVPAATAADLPDRHDLGAGHVGMIVGRGGRAQLWEPLAHWISRLPRFN</sequence>
<dbReference type="GO" id="GO:0016787">
    <property type="term" value="F:hydrolase activity"/>
    <property type="evidence" value="ECO:0007669"/>
    <property type="project" value="UniProtKB-KW"/>
</dbReference>
<dbReference type="EMBL" id="JBDIMF010000003">
    <property type="protein sequence ID" value="MEN2786639.1"/>
    <property type="molecule type" value="Genomic_DNA"/>
</dbReference>
<evidence type="ECO:0000259" key="1">
    <source>
        <dbReference type="Pfam" id="PF12697"/>
    </source>
</evidence>
<comment type="caution">
    <text evidence="2">The sequence shown here is derived from an EMBL/GenBank/DDBJ whole genome shotgun (WGS) entry which is preliminary data.</text>
</comment>
<feature type="domain" description="AB hydrolase-1" evidence="1">
    <location>
        <begin position="83"/>
        <end position="313"/>
    </location>
</feature>
<evidence type="ECO:0000313" key="3">
    <source>
        <dbReference type="Proteomes" id="UP001404104"/>
    </source>
</evidence>
<name>A0ABU9XS45_9SPHN</name>
<accession>A0ABU9XS45</accession>
<evidence type="ECO:0000313" key="2">
    <source>
        <dbReference type="EMBL" id="MEN2786639.1"/>
    </source>
</evidence>
<dbReference type="InterPro" id="IPR029058">
    <property type="entry name" value="AB_hydrolase_fold"/>
</dbReference>
<dbReference type="Pfam" id="PF12697">
    <property type="entry name" value="Abhydrolase_6"/>
    <property type="match status" value="1"/>
</dbReference>
<dbReference type="InterPro" id="IPR051321">
    <property type="entry name" value="PHA/PHB_synthase"/>
</dbReference>
<reference evidence="2 3" key="1">
    <citation type="submission" date="2024-05" db="EMBL/GenBank/DDBJ databases">
        <authorList>
            <person name="Liu Q."/>
            <person name="Xin Y.-H."/>
        </authorList>
    </citation>
    <scope>NUCLEOTIDE SEQUENCE [LARGE SCALE GENOMIC DNA]</scope>
    <source>
        <strain evidence="2 3">CGMCC 1.15349</strain>
    </source>
</reference>
<dbReference type="PANTHER" id="PTHR36837">
    <property type="entry name" value="POLY(3-HYDROXYALKANOATE) POLYMERASE SUBUNIT PHAC"/>
    <property type="match status" value="1"/>
</dbReference>
<dbReference type="PANTHER" id="PTHR36837:SF2">
    <property type="entry name" value="POLY(3-HYDROXYALKANOATE) POLYMERASE SUBUNIT PHAC"/>
    <property type="match status" value="1"/>
</dbReference>
<dbReference type="InterPro" id="IPR000073">
    <property type="entry name" value="AB_hydrolase_1"/>
</dbReference>
<gene>
    <name evidence="2" type="ORF">ABC969_09440</name>
</gene>
<dbReference type="RefSeq" id="WP_345864439.1">
    <property type="nucleotide sequence ID" value="NZ_JBDIMF010000003.1"/>
</dbReference>
<dbReference type="Gene3D" id="3.40.50.1820">
    <property type="entry name" value="alpha/beta hydrolase"/>
    <property type="match status" value="1"/>
</dbReference>
<dbReference type="SUPFAM" id="SSF53474">
    <property type="entry name" value="alpha/beta-Hydrolases"/>
    <property type="match status" value="1"/>
</dbReference>
<proteinExistence type="predicted"/>
<keyword evidence="3" id="KW-1185">Reference proteome</keyword>
<dbReference type="Proteomes" id="UP001404104">
    <property type="component" value="Unassembled WGS sequence"/>
</dbReference>
<keyword evidence="2" id="KW-0378">Hydrolase</keyword>